<name>A0A5B3GG98_9BACT</name>
<dbReference type="PANTHER" id="PTHR37306:SF1">
    <property type="entry name" value="COLICIN V PRODUCTION PROTEIN"/>
    <property type="match status" value="1"/>
</dbReference>
<dbReference type="GO" id="GO:0009403">
    <property type="term" value="P:toxin biosynthetic process"/>
    <property type="evidence" value="ECO:0007669"/>
    <property type="project" value="InterPro"/>
</dbReference>
<feature type="transmembrane region" description="Helical" evidence="5">
    <location>
        <begin position="58"/>
        <end position="79"/>
    </location>
</feature>
<evidence type="ECO:0000313" key="7">
    <source>
        <dbReference type="Proteomes" id="UP000323567"/>
    </source>
</evidence>
<proteinExistence type="predicted"/>
<accession>A0A5B3GG98</accession>
<dbReference type="RefSeq" id="WP_149886903.1">
    <property type="nucleotide sequence ID" value="NZ_CAUEJE010000006.1"/>
</dbReference>
<dbReference type="InterPro" id="IPR003825">
    <property type="entry name" value="Colicin-V_CvpA"/>
</dbReference>
<evidence type="ECO:0000256" key="2">
    <source>
        <dbReference type="ARBA" id="ARBA00022692"/>
    </source>
</evidence>
<feature type="transmembrane region" description="Helical" evidence="5">
    <location>
        <begin position="85"/>
        <end position="109"/>
    </location>
</feature>
<comment type="subcellular location">
    <subcellularLocation>
        <location evidence="1">Membrane</location>
        <topology evidence="1">Multi-pass membrane protein</topology>
    </subcellularLocation>
</comment>
<dbReference type="PANTHER" id="PTHR37306">
    <property type="entry name" value="COLICIN V PRODUCTION PROTEIN"/>
    <property type="match status" value="1"/>
</dbReference>
<dbReference type="Proteomes" id="UP000323567">
    <property type="component" value="Unassembled WGS sequence"/>
</dbReference>
<dbReference type="Pfam" id="PF02674">
    <property type="entry name" value="Colicin_V"/>
    <property type="match status" value="1"/>
</dbReference>
<keyword evidence="4 5" id="KW-0472">Membrane</keyword>
<evidence type="ECO:0000313" key="6">
    <source>
        <dbReference type="EMBL" id="KAA2372232.1"/>
    </source>
</evidence>
<evidence type="ECO:0000256" key="4">
    <source>
        <dbReference type="ARBA" id="ARBA00023136"/>
    </source>
</evidence>
<feature type="transmembrane region" description="Helical" evidence="5">
    <location>
        <begin position="25"/>
        <end position="46"/>
    </location>
</feature>
<evidence type="ECO:0000256" key="1">
    <source>
        <dbReference type="ARBA" id="ARBA00004141"/>
    </source>
</evidence>
<protein>
    <submittedName>
        <fullName evidence="6">CvpA family protein</fullName>
    </submittedName>
</protein>
<organism evidence="6 7">
    <name type="scientific">Alistipes shahii</name>
    <dbReference type="NCBI Taxonomy" id="328814"/>
    <lineage>
        <taxon>Bacteria</taxon>
        <taxon>Pseudomonadati</taxon>
        <taxon>Bacteroidota</taxon>
        <taxon>Bacteroidia</taxon>
        <taxon>Bacteroidales</taxon>
        <taxon>Rikenellaceae</taxon>
        <taxon>Alistipes</taxon>
    </lineage>
</organism>
<dbReference type="EMBL" id="VVXK01000001">
    <property type="protein sequence ID" value="KAA2372232.1"/>
    <property type="molecule type" value="Genomic_DNA"/>
</dbReference>
<gene>
    <name evidence="6" type="ORF">F2Y13_01910</name>
</gene>
<dbReference type="GO" id="GO:0016020">
    <property type="term" value="C:membrane"/>
    <property type="evidence" value="ECO:0007669"/>
    <property type="project" value="UniProtKB-SubCell"/>
</dbReference>
<reference evidence="6 7" key="1">
    <citation type="journal article" date="2019" name="Nat. Med.">
        <title>A library of human gut bacterial isolates paired with longitudinal multiomics data enables mechanistic microbiome research.</title>
        <authorList>
            <person name="Poyet M."/>
            <person name="Groussin M."/>
            <person name="Gibbons S.M."/>
            <person name="Avila-Pacheco J."/>
            <person name="Jiang X."/>
            <person name="Kearney S.M."/>
            <person name="Perrotta A.R."/>
            <person name="Berdy B."/>
            <person name="Zhao S."/>
            <person name="Lieberman T.D."/>
            <person name="Swanson P.K."/>
            <person name="Smith M."/>
            <person name="Roesemann S."/>
            <person name="Alexander J.E."/>
            <person name="Rich S.A."/>
            <person name="Livny J."/>
            <person name="Vlamakis H."/>
            <person name="Clish C."/>
            <person name="Bullock K."/>
            <person name="Deik A."/>
            <person name="Scott J."/>
            <person name="Pierce K.A."/>
            <person name="Xavier R.J."/>
            <person name="Alm E.J."/>
        </authorList>
    </citation>
    <scope>NUCLEOTIDE SEQUENCE [LARGE SCALE GENOMIC DNA]</scope>
    <source>
        <strain evidence="6 7">BIOML-A2</strain>
    </source>
</reference>
<evidence type="ECO:0000256" key="5">
    <source>
        <dbReference type="SAM" id="Phobius"/>
    </source>
</evidence>
<sequence>MNTLDLIVCLVLALAVWNGWRQGFVVQICSLAGIVAGIWIAARFGAQVGGWLRLDDEVAAAGGFVTVLVVVILVVAIAGRVVRKVFHFAGLGVADTLLGIAVSVLKYLLVLSVLFSAFDALNEDYCLVGPRTIERSKSYKPVRRLSESIFPFLEWVGERVPRQEEKTETDG</sequence>
<dbReference type="AlphaFoldDB" id="A0A5B3GG98"/>
<evidence type="ECO:0000256" key="3">
    <source>
        <dbReference type="ARBA" id="ARBA00022989"/>
    </source>
</evidence>
<keyword evidence="3 5" id="KW-1133">Transmembrane helix</keyword>
<keyword evidence="2 5" id="KW-0812">Transmembrane</keyword>
<comment type="caution">
    <text evidence="6">The sequence shown here is derived from an EMBL/GenBank/DDBJ whole genome shotgun (WGS) entry which is preliminary data.</text>
</comment>